<keyword evidence="2" id="KW-1133">Transmembrane helix</keyword>
<gene>
    <name evidence="4" type="ORF">CHARACLAT_002509</name>
</gene>
<evidence type="ECO:0000313" key="5">
    <source>
        <dbReference type="Proteomes" id="UP001352852"/>
    </source>
</evidence>
<reference evidence="4 5" key="1">
    <citation type="submission" date="2021-06" db="EMBL/GenBank/DDBJ databases">
        <authorList>
            <person name="Palmer J.M."/>
        </authorList>
    </citation>
    <scope>NUCLEOTIDE SEQUENCE [LARGE SCALE GENOMIC DNA]</scope>
    <source>
        <strain evidence="4 5">CL_MEX2019</strain>
        <tissue evidence="4">Muscle</tissue>
    </source>
</reference>
<feature type="compositionally biased region" description="Polar residues" evidence="1">
    <location>
        <begin position="167"/>
        <end position="176"/>
    </location>
</feature>
<evidence type="ECO:0000256" key="3">
    <source>
        <dbReference type="SAM" id="SignalP"/>
    </source>
</evidence>
<dbReference type="PANTHER" id="PTHR16502:SF0">
    <property type="entry name" value="KERATINOCYTE-ASSOCIATED TRANSMEMBRANE PROTEIN 2"/>
    <property type="match status" value="1"/>
</dbReference>
<evidence type="ECO:0000313" key="4">
    <source>
        <dbReference type="EMBL" id="MED6273024.1"/>
    </source>
</evidence>
<feature type="region of interest" description="Disordered" evidence="1">
    <location>
        <begin position="122"/>
        <end position="186"/>
    </location>
</feature>
<accession>A0ABU7DGT7</accession>
<protein>
    <recommendedName>
        <fullName evidence="6">Keratinocyte-associated transmembrane protein 2</fullName>
    </recommendedName>
</protein>
<dbReference type="InterPro" id="IPR037645">
    <property type="entry name" value="KCT2"/>
</dbReference>
<feature type="compositionally biased region" description="Polar residues" evidence="1">
    <location>
        <begin position="48"/>
        <end position="70"/>
    </location>
</feature>
<feature type="transmembrane region" description="Helical" evidence="2">
    <location>
        <begin position="248"/>
        <end position="266"/>
    </location>
</feature>
<dbReference type="Pfam" id="PF17818">
    <property type="entry name" value="KCT2"/>
    <property type="match status" value="1"/>
</dbReference>
<sequence length="315" mass="35585">MATLRTLRESRRSIYAFCLVIFLQLFIDVCISAPTESPRESHTDQRNSSEVNDPKTTPSPSTAASPQHTTTDATMHTFAELKNENKSKTPLATTLDPGVIKMNSSVMTPNTSVDNMIKSMDSAQKNTHAQVNTTETRPTKPTPDSTPEAPASSVSQTTKPVTEDRATTTNPSTVESTDPLLLSTDKQLVISDDPSDKFKDDEEEDYEDLLGNNYEGKEDKKDQSNIKDQVKEADEFVSYNSEEQDSHFFFHLVILAFLVAIVYITYHNKRKILLLVQSRRWKDGLCSRNNVEYRRLDQNVNEAMPSLKMTRDYIF</sequence>
<evidence type="ECO:0000256" key="2">
    <source>
        <dbReference type="SAM" id="Phobius"/>
    </source>
</evidence>
<keyword evidence="2" id="KW-0472">Membrane</keyword>
<proteinExistence type="predicted"/>
<evidence type="ECO:0000256" key="1">
    <source>
        <dbReference type="SAM" id="MobiDB-lite"/>
    </source>
</evidence>
<feature type="chain" id="PRO_5045608989" description="Keratinocyte-associated transmembrane protein 2" evidence="3">
    <location>
        <begin position="33"/>
        <end position="315"/>
    </location>
</feature>
<keyword evidence="2" id="KW-0812">Transmembrane</keyword>
<dbReference type="PANTHER" id="PTHR16502">
    <property type="entry name" value="KERATINOCYTE-ASSOCIATED TRANSMEMBRANE PROTEIN 2"/>
    <property type="match status" value="1"/>
</dbReference>
<organism evidence="4 5">
    <name type="scientific">Characodon lateralis</name>
    <dbReference type="NCBI Taxonomy" id="208331"/>
    <lineage>
        <taxon>Eukaryota</taxon>
        <taxon>Metazoa</taxon>
        <taxon>Chordata</taxon>
        <taxon>Craniata</taxon>
        <taxon>Vertebrata</taxon>
        <taxon>Euteleostomi</taxon>
        <taxon>Actinopterygii</taxon>
        <taxon>Neopterygii</taxon>
        <taxon>Teleostei</taxon>
        <taxon>Neoteleostei</taxon>
        <taxon>Acanthomorphata</taxon>
        <taxon>Ovalentaria</taxon>
        <taxon>Atherinomorphae</taxon>
        <taxon>Cyprinodontiformes</taxon>
        <taxon>Goodeidae</taxon>
        <taxon>Characodon</taxon>
    </lineage>
</organism>
<comment type="caution">
    <text evidence="4">The sequence shown here is derived from an EMBL/GenBank/DDBJ whole genome shotgun (WGS) entry which is preliminary data.</text>
</comment>
<feature type="region of interest" description="Disordered" evidence="1">
    <location>
        <begin position="36"/>
        <end position="70"/>
    </location>
</feature>
<feature type="compositionally biased region" description="Basic and acidic residues" evidence="1">
    <location>
        <begin position="37"/>
        <end position="47"/>
    </location>
</feature>
<feature type="signal peptide" evidence="3">
    <location>
        <begin position="1"/>
        <end position="32"/>
    </location>
</feature>
<feature type="compositionally biased region" description="Polar residues" evidence="1">
    <location>
        <begin position="122"/>
        <end position="136"/>
    </location>
</feature>
<dbReference type="EMBL" id="JAHUTJ010024693">
    <property type="protein sequence ID" value="MED6273024.1"/>
    <property type="molecule type" value="Genomic_DNA"/>
</dbReference>
<keyword evidence="5" id="KW-1185">Reference proteome</keyword>
<evidence type="ECO:0008006" key="6">
    <source>
        <dbReference type="Google" id="ProtNLM"/>
    </source>
</evidence>
<keyword evidence="3" id="KW-0732">Signal</keyword>
<name>A0ABU7DGT7_9TELE</name>
<dbReference type="Proteomes" id="UP001352852">
    <property type="component" value="Unassembled WGS sequence"/>
</dbReference>